<keyword evidence="2" id="KW-1185">Reference proteome</keyword>
<evidence type="ECO:0008006" key="3">
    <source>
        <dbReference type="Google" id="ProtNLM"/>
    </source>
</evidence>
<comment type="caution">
    <text evidence="1">The sequence shown here is derived from an EMBL/GenBank/DDBJ whole genome shotgun (WGS) entry which is preliminary data.</text>
</comment>
<protein>
    <recommendedName>
        <fullName evidence="3">Toxin HigB-2</fullName>
    </recommendedName>
</protein>
<accession>D6SUX8</accession>
<evidence type="ECO:0000313" key="1">
    <source>
        <dbReference type="EMBL" id="EFI32734.1"/>
    </source>
</evidence>
<dbReference type="PIRSF" id="PIRSF039032">
    <property type="entry name" value="HigB-2"/>
    <property type="match status" value="1"/>
</dbReference>
<dbReference type="OrthoDB" id="197283at2"/>
<evidence type="ECO:0000313" key="2">
    <source>
        <dbReference type="Proteomes" id="UP000005496"/>
    </source>
</evidence>
<dbReference type="InterPro" id="IPR009387">
    <property type="entry name" value="HigB-2"/>
</dbReference>
<dbReference type="AlphaFoldDB" id="D6SUX8"/>
<name>D6SUX8_9BACT</name>
<reference evidence="1" key="1">
    <citation type="submission" date="2010-05" db="EMBL/GenBank/DDBJ databases">
        <title>The draft genome of Desulfonatronospira thiodismutans ASO3-1.</title>
        <authorList>
            <consortium name="US DOE Joint Genome Institute (JGI-PGF)"/>
            <person name="Lucas S."/>
            <person name="Copeland A."/>
            <person name="Lapidus A."/>
            <person name="Cheng J.-F."/>
            <person name="Bruce D."/>
            <person name="Goodwin L."/>
            <person name="Pitluck S."/>
            <person name="Chertkov O."/>
            <person name="Brettin T."/>
            <person name="Detter J.C."/>
            <person name="Han C."/>
            <person name="Land M.L."/>
            <person name="Hauser L."/>
            <person name="Kyrpides N."/>
            <person name="Mikhailova N."/>
            <person name="Muyzer G."/>
            <person name="Woyke T."/>
        </authorList>
    </citation>
    <scope>NUCLEOTIDE SEQUENCE [LARGE SCALE GENOMIC DNA]</scope>
    <source>
        <strain evidence="1">ASO3-1</strain>
    </source>
</reference>
<sequence length="103" mass="11969">MVFIETPTFTQMITEFMHDEEYLGLQNLLSENPERGDLIKGGGGLRKIRYALQGRGKSGGIRVIYYWMKDRNHIYFLVAYPKSRKDTLSSKELAVLRKLVKEL</sequence>
<dbReference type="EMBL" id="ACJN02000005">
    <property type="protein sequence ID" value="EFI32734.1"/>
    <property type="molecule type" value="Genomic_DNA"/>
</dbReference>
<dbReference type="Proteomes" id="UP000005496">
    <property type="component" value="Unassembled WGS sequence"/>
</dbReference>
<proteinExistence type="predicted"/>
<dbReference type="Pfam" id="PF06296">
    <property type="entry name" value="RelE"/>
    <property type="match status" value="1"/>
</dbReference>
<organism evidence="1 2">
    <name type="scientific">Desulfonatronospira thiodismutans ASO3-1</name>
    <dbReference type="NCBI Taxonomy" id="555779"/>
    <lineage>
        <taxon>Bacteria</taxon>
        <taxon>Pseudomonadati</taxon>
        <taxon>Thermodesulfobacteriota</taxon>
        <taxon>Desulfovibrionia</taxon>
        <taxon>Desulfovibrionales</taxon>
        <taxon>Desulfonatronovibrionaceae</taxon>
        <taxon>Desulfonatronospira</taxon>
    </lineage>
</organism>
<gene>
    <name evidence="1" type="ORF">Dthio_PD0018</name>
</gene>
<dbReference type="RefSeq" id="WP_008871833.1">
    <property type="nucleotide sequence ID" value="NZ_ACJN02000005.1"/>
</dbReference>
<dbReference type="eggNOG" id="COG4737">
    <property type="taxonomic scope" value="Bacteria"/>
</dbReference>